<dbReference type="Proteomes" id="UP000784294">
    <property type="component" value="Unassembled WGS sequence"/>
</dbReference>
<dbReference type="AlphaFoldDB" id="A0A448WMR1"/>
<comment type="caution">
    <text evidence="1">The sequence shown here is derived from an EMBL/GenBank/DDBJ whole genome shotgun (WGS) entry which is preliminary data.</text>
</comment>
<evidence type="ECO:0000313" key="2">
    <source>
        <dbReference type="Proteomes" id="UP000784294"/>
    </source>
</evidence>
<dbReference type="EMBL" id="CAAALY010024361">
    <property type="protein sequence ID" value="VEL15368.1"/>
    <property type="molecule type" value="Genomic_DNA"/>
</dbReference>
<sequence length="78" mass="8772">MQSLRLLPSRLVRFAAIRLGPSLASPPPYGLTEPLGATLEQQHLDEIGRREELFTEARLSSSRRLYSSETQVLSQVCF</sequence>
<reference evidence="1" key="1">
    <citation type="submission" date="2018-11" db="EMBL/GenBank/DDBJ databases">
        <authorList>
            <consortium name="Pathogen Informatics"/>
        </authorList>
    </citation>
    <scope>NUCLEOTIDE SEQUENCE</scope>
</reference>
<keyword evidence="2" id="KW-1185">Reference proteome</keyword>
<gene>
    <name evidence="1" type="ORF">PXEA_LOCUS8808</name>
</gene>
<evidence type="ECO:0000313" key="1">
    <source>
        <dbReference type="EMBL" id="VEL15368.1"/>
    </source>
</evidence>
<name>A0A448WMR1_9PLAT</name>
<proteinExistence type="predicted"/>
<organism evidence="1 2">
    <name type="scientific">Protopolystoma xenopodis</name>
    <dbReference type="NCBI Taxonomy" id="117903"/>
    <lineage>
        <taxon>Eukaryota</taxon>
        <taxon>Metazoa</taxon>
        <taxon>Spiralia</taxon>
        <taxon>Lophotrochozoa</taxon>
        <taxon>Platyhelminthes</taxon>
        <taxon>Monogenea</taxon>
        <taxon>Polyopisthocotylea</taxon>
        <taxon>Polystomatidea</taxon>
        <taxon>Polystomatidae</taxon>
        <taxon>Protopolystoma</taxon>
    </lineage>
</organism>
<accession>A0A448WMR1</accession>
<protein>
    <submittedName>
        <fullName evidence="1">Uncharacterized protein</fullName>
    </submittedName>
</protein>